<evidence type="ECO:0000256" key="6">
    <source>
        <dbReference type="ARBA" id="ARBA00023136"/>
    </source>
</evidence>
<dbReference type="PANTHER" id="PTHR30106:SF2">
    <property type="entry name" value="UPF0324 INNER MEMBRANE PROTEIN YEIH"/>
    <property type="match status" value="1"/>
</dbReference>
<reference evidence="8" key="1">
    <citation type="journal article" date="2014" name="Int. J. Syst. Evol. Microbiol.">
        <title>Complete genome sequence of Corynebacterium casei LMG S-19264T (=DSM 44701T), isolated from a smear-ripened cheese.</title>
        <authorList>
            <consortium name="US DOE Joint Genome Institute (JGI-PGF)"/>
            <person name="Walter F."/>
            <person name="Albersmeier A."/>
            <person name="Kalinowski J."/>
            <person name="Ruckert C."/>
        </authorList>
    </citation>
    <scope>NUCLEOTIDE SEQUENCE</scope>
    <source>
        <strain evidence="8">JCM 3276</strain>
    </source>
</reference>
<keyword evidence="4 7" id="KW-0812">Transmembrane</keyword>
<feature type="transmembrane region" description="Helical" evidence="7">
    <location>
        <begin position="275"/>
        <end position="296"/>
    </location>
</feature>
<comment type="subcellular location">
    <subcellularLocation>
        <location evidence="1">Cell membrane</location>
        <topology evidence="1">Multi-pass membrane protein</topology>
    </subcellularLocation>
</comment>
<evidence type="ECO:0000256" key="4">
    <source>
        <dbReference type="ARBA" id="ARBA00022692"/>
    </source>
</evidence>
<feature type="transmembrane region" description="Helical" evidence="7">
    <location>
        <begin position="248"/>
        <end position="269"/>
    </location>
</feature>
<keyword evidence="9" id="KW-1185">Reference proteome</keyword>
<feature type="transmembrane region" description="Helical" evidence="7">
    <location>
        <begin position="308"/>
        <end position="330"/>
    </location>
</feature>
<dbReference type="EMBL" id="BMRB01000002">
    <property type="protein sequence ID" value="GGS29569.1"/>
    <property type="molecule type" value="Genomic_DNA"/>
</dbReference>
<evidence type="ECO:0000256" key="1">
    <source>
        <dbReference type="ARBA" id="ARBA00004651"/>
    </source>
</evidence>
<keyword evidence="3" id="KW-1003">Cell membrane</keyword>
<dbReference type="PANTHER" id="PTHR30106">
    <property type="entry name" value="INNER MEMBRANE PROTEIN YEIH-RELATED"/>
    <property type="match status" value="1"/>
</dbReference>
<organism evidence="8 9">
    <name type="scientific">Actinokineospora fastidiosa</name>
    <dbReference type="NCBI Taxonomy" id="1816"/>
    <lineage>
        <taxon>Bacteria</taxon>
        <taxon>Bacillati</taxon>
        <taxon>Actinomycetota</taxon>
        <taxon>Actinomycetes</taxon>
        <taxon>Pseudonocardiales</taxon>
        <taxon>Pseudonocardiaceae</taxon>
        <taxon>Actinokineospora</taxon>
    </lineage>
</organism>
<sequence>MGILAGTRRISRSDVRAWAVLAVAVAVAYGVNFLVPALSALSVAVLLGVAAASSGLLDPAVQAGVARSGRKLLRAGVVLLGLQLAVPRMLALGPGVLLAVVLTVAVGFLGSLAVGALLKLPRGLNILLATGTSICGASAIAAMEGTIRRRESDVATAIALITLYGTLAIAAVPLLGSWLGLSDVELGIWAGLGVHEVGQVVAAAAPAGAVAVEAAIVVKLTRVVLLAPMVTAMGLWERGSGADGSKPPVVPLFVIGFLVMAVVNSLGVVPVPVAAVAKVLCTALLAAAMFSLGCAVRVGALVRTGGRALLSGLLVGVLVVGVACVLTLWLA</sequence>
<feature type="transmembrane region" description="Helical" evidence="7">
    <location>
        <begin position="124"/>
        <end position="143"/>
    </location>
</feature>
<evidence type="ECO:0000313" key="8">
    <source>
        <dbReference type="EMBL" id="GGS29569.1"/>
    </source>
</evidence>
<dbReference type="AlphaFoldDB" id="A0A918GCZ0"/>
<accession>A0A918GCZ0</accession>
<evidence type="ECO:0000256" key="2">
    <source>
        <dbReference type="ARBA" id="ARBA00007977"/>
    </source>
</evidence>
<protein>
    <submittedName>
        <fullName evidence="8">Membrane protein</fullName>
    </submittedName>
</protein>
<feature type="transmembrane region" description="Helical" evidence="7">
    <location>
        <begin position="155"/>
        <end position="179"/>
    </location>
</feature>
<evidence type="ECO:0000313" key="9">
    <source>
        <dbReference type="Proteomes" id="UP000660680"/>
    </source>
</evidence>
<reference evidence="8" key="2">
    <citation type="submission" date="2020-09" db="EMBL/GenBank/DDBJ databases">
        <authorList>
            <person name="Sun Q."/>
            <person name="Ohkuma M."/>
        </authorList>
    </citation>
    <scope>NUCLEOTIDE SEQUENCE</scope>
    <source>
        <strain evidence="8">JCM 3276</strain>
    </source>
</reference>
<dbReference type="InterPro" id="IPR018383">
    <property type="entry name" value="UPF0324_pro"/>
</dbReference>
<proteinExistence type="inferred from homology"/>
<evidence type="ECO:0000256" key="3">
    <source>
        <dbReference type="ARBA" id="ARBA00022475"/>
    </source>
</evidence>
<gene>
    <name evidence="8" type="ORF">GCM10010171_23600</name>
</gene>
<evidence type="ECO:0000256" key="5">
    <source>
        <dbReference type="ARBA" id="ARBA00022989"/>
    </source>
</evidence>
<dbReference type="RefSeq" id="WP_189210458.1">
    <property type="nucleotide sequence ID" value="NZ_BMRB01000002.1"/>
</dbReference>
<feature type="transmembrane region" description="Helical" evidence="7">
    <location>
        <begin position="72"/>
        <end position="90"/>
    </location>
</feature>
<comment type="caution">
    <text evidence="8">The sequence shown here is derived from an EMBL/GenBank/DDBJ whole genome shotgun (WGS) entry which is preliminary data.</text>
</comment>
<feature type="transmembrane region" description="Helical" evidence="7">
    <location>
        <begin position="96"/>
        <end position="117"/>
    </location>
</feature>
<comment type="similarity">
    <text evidence="2">Belongs to the UPF0324 family.</text>
</comment>
<dbReference type="Pfam" id="PF03601">
    <property type="entry name" value="Cons_hypoth698"/>
    <property type="match status" value="1"/>
</dbReference>
<name>A0A918GCZ0_9PSEU</name>
<feature type="transmembrane region" description="Helical" evidence="7">
    <location>
        <begin position="41"/>
        <end position="60"/>
    </location>
</feature>
<dbReference type="GO" id="GO:0005886">
    <property type="term" value="C:plasma membrane"/>
    <property type="evidence" value="ECO:0007669"/>
    <property type="project" value="UniProtKB-SubCell"/>
</dbReference>
<evidence type="ECO:0000256" key="7">
    <source>
        <dbReference type="SAM" id="Phobius"/>
    </source>
</evidence>
<dbReference type="Proteomes" id="UP000660680">
    <property type="component" value="Unassembled WGS sequence"/>
</dbReference>
<keyword evidence="5 7" id="KW-1133">Transmembrane helix</keyword>
<keyword evidence="6 7" id="KW-0472">Membrane</keyword>
<feature type="transmembrane region" description="Helical" evidence="7">
    <location>
        <begin position="17"/>
        <end position="35"/>
    </location>
</feature>